<keyword evidence="3" id="KW-1185">Reference proteome</keyword>
<protein>
    <submittedName>
        <fullName evidence="2">Uncharacterized protein</fullName>
    </submittedName>
</protein>
<sequence length="192" mass="21388">MPSFTRPEDFEVQGGLGRCTVCNPPGHGQWIKLGNLRIHEEQRVHKQNVERKLRRQREAQATAPRRMVAPPVLPTDEPLGPQPEFDLDCEYSTLTELSRDHMDVAPLQDSEGVKRMQRISLAMENALAGRVFFSAGEGPLLGGGDSEVTLEEVLAGAGLLRAIMHPEEEQEEEVWVHDGHEASQDDPGAYFL</sequence>
<gene>
    <name evidence="2" type="ORF">BD310DRAFT_769935</name>
</gene>
<feature type="compositionally biased region" description="Basic and acidic residues" evidence="1">
    <location>
        <begin position="174"/>
        <end position="183"/>
    </location>
</feature>
<name>A0A4Q9Q5J9_9APHY</name>
<feature type="region of interest" description="Disordered" evidence="1">
    <location>
        <begin position="170"/>
        <end position="192"/>
    </location>
</feature>
<dbReference type="AlphaFoldDB" id="A0A4Q9Q5J9"/>
<proteinExistence type="predicted"/>
<organism evidence="2 3">
    <name type="scientific">Dichomitus squalens</name>
    <dbReference type="NCBI Taxonomy" id="114155"/>
    <lineage>
        <taxon>Eukaryota</taxon>
        <taxon>Fungi</taxon>
        <taxon>Dikarya</taxon>
        <taxon>Basidiomycota</taxon>
        <taxon>Agaricomycotina</taxon>
        <taxon>Agaricomycetes</taxon>
        <taxon>Polyporales</taxon>
        <taxon>Polyporaceae</taxon>
        <taxon>Dichomitus</taxon>
    </lineage>
</organism>
<feature type="non-terminal residue" evidence="2">
    <location>
        <position position="192"/>
    </location>
</feature>
<dbReference type="Proteomes" id="UP000292082">
    <property type="component" value="Unassembled WGS sequence"/>
</dbReference>
<accession>A0A4Q9Q5J9</accession>
<evidence type="ECO:0000256" key="1">
    <source>
        <dbReference type="SAM" id="MobiDB-lite"/>
    </source>
</evidence>
<reference evidence="2 3" key="1">
    <citation type="submission" date="2019-01" db="EMBL/GenBank/DDBJ databases">
        <title>Draft genome sequences of three monokaryotic isolates of the white-rot basidiomycete fungus Dichomitus squalens.</title>
        <authorList>
            <consortium name="DOE Joint Genome Institute"/>
            <person name="Lopez S.C."/>
            <person name="Andreopoulos B."/>
            <person name="Pangilinan J."/>
            <person name="Lipzen A."/>
            <person name="Riley R."/>
            <person name="Ahrendt S."/>
            <person name="Ng V."/>
            <person name="Barry K."/>
            <person name="Daum C."/>
            <person name="Grigoriev I.V."/>
            <person name="Hilden K.S."/>
            <person name="Makela M.R."/>
            <person name="de Vries R.P."/>
        </authorList>
    </citation>
    <scope>NUCLEOTIDE SEQUENCE [LARGE SCALE GENOMIC DNA]</scope>
    <source>
        <strain evidence="2 3">CBS 464.89</strain>
    </source>
</reference>
<evidence type="ECO:0000313" key="3">
    <source>
        <dbReference type="Proteomes" id="UP000292082"/>
    </source>
</evidence>
<dbReference type="EMBL" id="ML145093">
    <property type="protein sequence ID" value="TBU62569.1"/>
    <property type="molecule type" value="Genomic_DNA"/>
</dbReference>
<evidence type="ECO:0000313" key="2">
    <source>
        <dbReference type="EMBL" id="TBU62569.1"/>
    </source>
</evidence>